<keyword evidence="3" id="KW-1133">Transmembrane helix</keyword>
<accession>J1QM61</accession>
<feature type="binding site" evidence="2">
    <location>
        <position position="336"/>
    </location>
    <ligand>
        <name>FAD</name>
        <dbReference type="ChEBI" id="CHEBI:57692"/>
    </ligand>
</feature>
<dbReference type="EMBL" id="ALAB01000002">
    <property type="protein sequence ID" value="EJI86701.1"/>
    <property type="molecule type" value="Genomic_DNA"/>
</dbReference>
<evidence type="ECO:0000256" key="3">
    <source>
        <dbReference type="SAM" id="Phobius"/>
    </source>
</evidence>
<dbReference type="GO" id="GO:0004497">
    <property type="term" value="F:monooxygenase activity"/>
    <property type="evidence" value="ECO:0007669"/>
    <property type="project" value="InterPro"/>
</dbReference>
<dbReference type="InterPro" id="IPR006905">
    <property type="entry name" value="Flavin_halogenase"/>
</dbReference>
<organism evidence="4 5">
    <name type="scientific">Alishewanella aestuarii B11</name>
    <dbReference type="NCBI Taxonomy" id="1197174"/>
    <lineage>
        <taxon>Bacteria</taxon>
        <taxon>Pseudomonadati</taxon>
        <taxon>Pseudomonadota</taxon>
        <taxon>Gammaproteobacteria</taxon>
        <taxon>Alteromonadales</taxon>
        <taxon>Alteromonadaceae</taxon>
        <taxon>Alishewanella</taxon>
    </lineage>
</organism>
<comment type="caution">
    <text evidence="4">The sequence shown here is derived from an EMBL/GenBank/DDBJ whole genome shotgun (WGS) entry which is preliminary data.</text>
</comment>
<dbReference type="AlphaFoldDB" id="J1QM61"/>
<feature type="transmembrane region" description="Helical" evidence="3">
    <location>
        <begin position="12"/>
        <end position="33"/>
    </location>
</feature>
<dbReference type="InterPro" id="IPR050816">
    <property type="entry name" value="Flavin-dep_Halogenase_NPB"/>
</dbReference>
<keyword evidence="3" id="KW-0472">Membrane</keyword>
<dbReference type="InterPro" id="IPR036188">
    <property type="entry name" value="FAD/NAD-bd_sf"/>
</dbReference>
<dbReference type="InterPro" id="IPR033856">
    <property type="entry name" value="Trp_halogen"/>
</dbReference>
<feature type="binding site" evidence="2">
    <location>
        <begin position="17"/>
        <end position="20"/>
    </location>
    <ligand>
        <name>FAD</name>
        <dbReference type="ChEBI" id="CHEBI:57692"/>
    </ligand>
</feature>
<keyword evidence="5" id="KW-1185">Reference proteome</keyword>
<dbReference type="Proteomes" id="UP000012043">
    <property type="component" value="Unassembled WGS sequence"/>
</dbReference>
<protein>
    <submittedName>
        <fullName evidence="4">Tryptophan halogenase</fullName>
    </submittedName>
</protein>
<feature type="binding site" evidence="2">
    <location>
        <position position="345"/>
    </location>
    <ligand>
        <name>L-tryptophan</name>
        <dbReference type="ChEBI" id="CHEBI:57912"/>
    </ligand>
</feature>
<evidence type="ECO:0000256" key="2">
    <source>
        <dbReference type="PIRSR" id="PIRSR011396-2"/>
    </source>
</evidence>
<dbReference type="GO" id="GO:0000166">
    <property type="term" value="F:nucleotide binding"/>
    <property type="evidence" value="ECO:0007669"/>
    <property type="project" value="UniProtKB-KW"/>
</dbReference>
<dbReference type="PIRSF" id="PIRSF011396">
    <property type="entry name" value="Trp_halogenase"/>
    <property type="match status" value="1"/>
</dbReference>
<dbReference type="RefSeq" id="WP_008606456.1">
    <property type="nucleotide sequence ID" value="NZ_ALAB01000002.1"/>
</dbReference>
<keyword evidence="3" id="KW-0812">Transmembrane</keyword>
<dbReference type="PANTHER" id="PTHR43747:SF4">
    <property type="entry name" value="FLAVIN-DEPENDENT TRYPTOPHAN HALOGENASE"/>
    <property type="match status" value="1"/>
</dbReference>
<name>J1QM61_9ALTE</name>
<feature type="active site" evidence="1">
    <location>
        <position position="82"/>
    </location>
</feature>
<dbReference type="Gene3D" id="3.50.50.60">
    <property type="entry name" value="FAD/NAD(P)-binding domain"/>
    <property type="match status" value="1"/>
</dbReference>
<keyword evidence="2" id="KW-0285">Flavoprotein</keyword>
<feature type="binding site" evidence="2">
    <location>
        <position position="82"/>
    </location>
    <ligand>
        <name>7-chloro-L-tryptophan</name>
        <dbReference type="ChEBI" id="CHEBI:58713"/>
    </ligand>
</feature>
<reference evidence="4 5" key="1">
    <citation type="journal article" date="2012" name="J. Bacteriol.">
        <title>Genome Sequence of Pectin-Degrading Alishewanella aestuarii Strain B11T, Isolated from Tidal Flat Sediment.</title>
        <authorList>
            <person name="Jung J."/>
            <person name="Choi S."/>
            <person name="Chun J."/>
            <person name="Park W."/>
        </authorList>
    </citation>
    <scope>NUCLEOTIDE SEQUENCE [LARGE SCALE GENOMIC DNA]</scope>
    <source>
        <strain evidence="4 5">B11</strain>
    </source>
</reference>
<dbReference type="SUPFAM" id="SSF51905">
    <property type="entry name" value="FAD/NAD(P)-binding domain"/>
    <property type="match status" value="1"/>
</dbReference>
<feature type="binding site" evidence="2">
    <location>
        <position position="349"/>
    </location>
    <ligand>
        <name>FAD</name>
        <dbReference type="ChEBI" id="CHEBI:57692"/>
    </ligand>
</feature>
<evidence type="ECO:0000313" key="4">
    <source>
        <dbReference type="EMBL" id="EJI86701.1"/>
    </source>
</evidence>
<keyword evidence="2" id="KW-0547">Nucleotide-binding</keyword>
<proteinExistence type="predicted"/>
<keyword evidence="2" id="KW-0274">FAD</keyword>
<dbReference type="PATRIC" id="fig|1197174.4.peg.244"/>
<evidence type="ECO:0000313" key="5">
    <source>
        <dbReference type="Proteomes" id="UP000012043"/>
    </source>
</evidence>
<evidence type="ECO:0000256" key="1">
    <source>
        <dbReference type="PIRSR" id="PIRSR011396-1"/>
    </source>
</evidence>
<sequence>MKNTALNQVRRVLIVGGGTAGWMTAAMLARILGEQILLQLVESDSIGTVGVGEATIPAIQHFNAALGINEAEFLRETKGSIKLGIQFENWGRQGDSYMHAFGPVGRQLGMASFHHFWLAAKARGDQSSFWDYSLNYQAAKAGKFNPQSQLPGSPLPGLQYAYHFDAGLYAAFLRRYSEQRGVTRVEGLIAHVEQQPSGDIATVVLTDGRVLAADLFIDCSGLRALLIEQTLAAGYDNWQHWLPCDSALAVPSEARYPIVPFTRSIAHGGGWQWRIPLQHRTGNGLVYSSRFLDDEQAKQTLLTNLDAPALAEPRKISFVTGRRKQQWRHNCVAVGLSSGFLEPLESTSIHLIQSAVVRLVQCFPATRDMVALSAEFNRQSQLEFEAIRDFIILHYHLNQRTDHPLWQYCREMDLPDTLAQRLDLFRQSGQVFRQQDELFTEVAWQQVMLGQNTYPISHHPLAEGLTATQLSGYLSDLQQVVSKTVMALPTHQAYLQNLVGNLS</sequence>
<dbReference type="Pfam" id="PF04820">
    <property type="entry name" value="Trp_halogenase"/>
    <property type="match status" value="1"/>
</dbReference>
<gene>
    <name evidence="4" type="ORF">AEST_02470</name>
</gene>
<dbReference type="PANTHER" id="PTHR43747">
    <property type="entry name" value="FAD-BINDING PROTEIN"/>
    <property type="match status" value="1"/>
</dbReference>